<dbReference type="Gene3D" id="3.40.50.360">
    <property type="match status" value="1"/>
</dbReference>
<dbReference type="InterPro" id="IPR029039">
    <property type="entry name" value="Flavoprotein-like_sf"/>
</dbReference>
<dbReference type="InterPro" id="IPR050712">
    <property type="entry name" value="NAD(P)H-dep_reductase"/>
</dbReference>
<evidence type="ECO:0000259" key="1">
    <source>
        <dbReference type="Pfam" id="PF03358"/>
    </source>
</evidence>
<keyword evidence="3" id="KW-1185">Reference proteome</keyword>
<dbReference type="EMBL" id="BAAAJK010000008">
    <property type="protein sequence ID" value="GAA1388754.1"/>
    <property type="molecule type" value="Genomic_DNA"/>
</dbReference>
<evidence type="ECO:0000313" key="3">
    <source>
        <dbReference type="Proteomes" id="UP001501414"/>
    </source>
</evidence>
<evidence type="ECO:0000313" key="2">
    <source>
        <dbReference type="EMBL" id="GAA1388754.1"/>
    </source>
</evidence>
<sequence>MRTERPTRLAILVGSTRRGRFASTVASWVAARAGERGDVQVDMIDLVEAGLPDVLPDDDWELPEEVLSLGPWLDTADAFLVITPEYNHSFPAPLKTAIDWFHAEWAAKPVAFVSYGGIGGGLRAVEQLRQVFAELHATTIRDVVSFHDYPDRFGPDGVPLDPRAGKALAAQLDQLSWWSDALRTHRDRVPYATGS</sequence>
<dbReference type="PANTHER" id="PTHR30543">
    <property type="entry name" value="CHROMATE REDUCTASE"/>
    <property type="match status" value="1"/>
</dbReference>
<accession>A0ABN1XXG6</accession>
<reference evidence="2 3" key="1">
    <citation type="journal article" date="2019" name="Int. J. Syst. Evol. Microbiol.">
        <title>The Global Catalogue of Microorganisms (GCM) 10K type strain sequencing project: providing services to taxonomists for standard genome sequencing and annotation.</title>
        <authorList>
            <consortium name="The Broad Institute Genomics Platform"/>
            <consortium name="The Broad Institute Genome Sequencing Center for Infectious Disease"/>
            <person name="Wu L."/>
            <person name="Ma J."/>
        </authorList>
    </citation>
    <scope>NUCLEOTIDE SEQUENCE [LARGE SCALE GENOMIC DNA]</scope>
    <source>
        <strain evidence="2 3">JCM 11896</strain>
    </source>
</reference>
<gene>
    <name evidence="2" type="ORF">GCM10009613_26610</name>
</gene>
<dbReference type="RefSeq" id="WP_344022033.1">
    <property type="nucleotide sequence ID" value="NZ_BAAAJK010000008.1"/>
</dbReference>
<protein>
    <submittedName>
        <fullName evidence="2">NAD(P)H-dependent oxidoreductase</fullName>
    </submittedName>
</protein>
<dbReference type="PANTHER" id="PTHR30543:SF21">
    <property type="entry name" value="NAD(P)H-DEPENDENT FMN REDUCTASE LOT6"/>
    <property type="match status" value="1"/>
</dbReference>
<feature type="domain" description="NADPH-dependent FMN reductase-like" evidence="1">
    <location>
        <begin position="8"/>
        <end position="148"/>
    </location>
</feature>
<comment type="caution">
    <text evidence="2">The sequence shown here is derived from an EMBL/GenBank/DDBJ whole genome shotgun (WGS) entry which is preliminary data.</text>
</comment>
<proteinExistence type="predicted"/>
<name>A0ABN1XXG6_9PSEU</name>
<dbReference type="Pfam" id="PF03358">
    <property type="entry name" value="FMN_red"/>
    <property type="match status" value="1"/>
</dbReference>
<organism evidence="2 3">
    <name type="scientific">Pseudonocardia kongjuensis</name>
    <dbReference type="NCBI Taxonomy" id="102227"/>
    <lineage>
        <taxon>Bacteria</taxon>
        <taxon>Bacillati</taxon>
        <taxon>Actinomycetota</taxon>
        <taxon>Actinomycetes</taxon>
        <taxon>Pseudonocardiales</taxon>
        <taxon>Pseudonocardiaceae</taxon>
        <taxon>Pseudonocardia</taxon>
    </lineage>
</organism>
<dbReference type="InterPro" id="IPR005025">
    <property type="entry name" value="FMN_Rdtase-like_dom"/>
</dbReference>
<dbReference type="SUPFAM" id="SSF52218">
    <property type="entry name" value="Flavoproteins"/>
    <property type="match status" value="1"/>
</dbReference>
<dbReference type="Proteomes" id="UP001501414">
    <property type="component" value="Unassembled WGS sequence"/>
</dbReference>